<proteinExistence type="predicted"/>
<dbReference type="PANTHER" id="PTHR35202">
    <property type="entry name" value="TRANSMEMBRANE PROTEIN-RELATED"/>
    <property type="match status" value="1"/>
</dbReference>
<dbReference type="InParanoid" id="Q55CP3"/>
<feature type="transmembrane region" description="Helical" evidence="2">
    <location>
        <begin position="21"/>
        <end position="44"/>
    </location>
</feature>
<feature type="transmembrane region" description="Helical" evidence="2">
    <location>
        <begin position="91"/>
        <end position="115"/>
    </location>
</feature>
<protein>
    <recommendedName>
        <fullName evidence="5">Transmembrane protein</fullName>
    </recommendedName>
</protein>
<reference evidence="3 4" key="1">
    <citation type="journal article" date="2005" name="Nature">
        <title>The genome of the social amoeba Dictyostelium discoideum.</title>
        <authorList>
            <consortium name="The Dictyostelium discoideum Sequencing Consortium"/>
            <person name="Eichinger L."/>
            <person name="Pachebat J.A."/>
            <person name="Glockner G."/>
            <person name="Rajandream M.A."/>
            <person name="Sucgang R."/>
            <person name="Berriman M."/>
            <person name="Song J."/>
            <person name="Olsen R."/>
            <person name="Szafranski K."/>
            <person name="Xu Q."/>
            <person name="Tunggal B."/>
            <person name="Kummerfeld S."/>
            <person name="Madera M."/>
            <person name="Konfortov B.A."/>
            <person name="Rivero F."/>
            <person name="Bankier A.T."/>
            <person name="Lehmann R."/>
            <person name="Hamlin N."/>
            <person name="Davies R."/>
            <person name="Gaudet P."/>
            <person name="Fey P."/>
            <person name="Pilcher K."/>
            <person name="Chen G."/>
            <person name="Saunders D."/>
            <person name="Sodergren E."/>
            <person name="Davis P."/>
            <person name="Kerhornou A."/>
            <person name="Nie X."/>
            <person name="Hall N."/>
            <person name="Anjard C."/>
            <person name="Hemphill L."/>
            <person name="Bason N."/>
            <person name="Farbrother P."/>
            <person name="Desany B."/>
            <person name="Just E."/>
            <person name="Morio T."/>
            <person name="Rost R."/>
            <person name="Churcher C."/>
            <person name="Cooper J."/>
            <person name="Haydock S."/>
            <person name="van Driessche N."/>
            <person name="Cronin A."/>
            <person name="Goodhead I."/>
            <person name="Muzny D."/>
            <person name="Mourier T."/>
            <person name="Pain A."/>
            <person name="Lu M."/>
            <person name="Harper D."/>
            <person name="Lindsay R."/>
            <person name="Hauser H."/>
            <person name="James K."/>
            <person name="Quiles M."/>
            <person name="Madan Babu M."/>
            <person name="Saito T."/>
            <person name="Buchrieser C."/>
            <person name="Wardroper A."/>
            <person name="Felder M."/>
            <person name="Thangavelu M."/>
            <person name="Johnson D."/>
            <person name="Knights A."/>
            <person name="Loulseged H."/>
            <person name="Mungall K."/>
            <person name="Oliver K."/>
            <person name="Price C."/>
            <person name="Quail M.A."/>
            <person name="Urushihara H."/>
            <person name="Hernandez J."/>
            <person name="Rabbinowitsch E."/>
            <person name="Steffen D."/>
            <person name="Sanders M."/>
            <person name="Ma J."/>
            <person name="Kohara Y."/>
            <person name="Sharp S."/>
            <person name="Simmonds M."/>
            <person name="Spiegler S."/>
            <person name="Tivey A."/>
            <person name="Sugano S."/>
            <person name="White B."/>
            <person name="Walker D."/>
            <person name="Woodward J."/>
            <person name="Winckler T."/>
            <person name="Tanaka Y."/>
            <person name="Shaulsky G."/>
            <person name="Schleicher M."/>
            <person name="Weinstock G."/>
            <person name="Rosenthal A."/>
            <person name="Cox E.C."/>
            <person name="Chisholm R.L."/>
            <person name="Gibbs R."/>
            <person name="Loomis W.F."/>
            <person name="Platzer M."/>
            <person name="Kay R.R."/>
            <person name="Williams J."/>
            <person name="Dear P.H."/>
            <person name="Noegel A.A."/>
            <person name="Barrell B."/>
            <person name="Kuspa A."/>
        </authorList>
    </citation>
    <scope>NUCLEOTIDE SEQUENCE [LARGE SCALE GENOMIC DNA]</scope>
    <source>
        <strain evidence="3 4">AX4</strain>
    </source>
</reference>
<dbReference type="GeneID" id="8617397"/>
<dbReference type="VEuPathDB" id="AmoebaDB:DDB_G0269970"/>
<dbReference type="EMBL" id="AAFI02000005">
    <property type="protein sequence ID" value="EAL72335.1"/>
    <property type="molecule type" value="Genomic_DNA"/>
</dbReference>
<dbReference type="PaxDb" id="44689-DDB0190706"/>
<feature type="transmembrane region" description="Helical" evidence="2">
    <location>
        <begin position="136"/>
        <end position="158"/>
    </location>
</feature>
<dbReference type="dictyBase" id="DDB_G0269970"/>
<dbReference type="KEGG" id="ddi:DDB_G0269970"/>
<keyword evidence="4" id="KW-1185">Reference proteome</keyword>
<evidence type="ECO:0008006" key="5">
    <source>
        <dbReference type="Google" id="ProtNLM"/>
    </source>
</evidence>
<keyword evidence="2" id="KW-0812">Transmembrane</keyword>
<dbReference type="HOGENOM" id="CLU_1083489_0_0_1"/>
<feature type="transmembrane region" description="Helical" evidence="2">
    <location>
        <begin position="193"/>
        <end position="214"/>
    </location>
</feature>
<name>Q55CP3_DICDI</name>
<keyword evidence="2" id="KW-0472">Membrane</keyword>
<gene>
    <name evidence="3" type="ORF">DDB_G0269970</name>
</gene>
<comment type="caution">
    <text evidence="3">The sequence shown here is derived from an EMBL/GenBank/DDBJ whole genome shotgun (WGS) entry which is preliminary data.</text>
</comment>
<dbReference type="OMA" id="WGPGVGW"/>
<organism evidence="3 4">
    <name type="scientific">Dictyostelium discoideum</name>
    <name type="common">Social amoeba</name>
    <dbReference type="NCBI Taxonomy" id="44689"/>
    <lineage>
        <taxon>Eukaryota</taxon>
        <taxon>Amoebozoa</taxon>
        <taxon>Evosea</taxon>
        <taxon>Eumycetozoa</taxon>
        <taxon>Dictyostelia</taxon>
        <taxon>Dictyosteliales</taxon>
        <taxon>Dictyosteliaceae</taxon>
        <taxon>Dictyostelium</taxon>
    </lineage>
</organism>
<dbReference type="RefSeq" id="XP_646438.1">
    <property type="nucleotide sequence ID" value="XM_641346.1"/>
</dbReference>
<evidence type="ECO:0000256" key="1">
    <source>
        <dbReference type="SAM" id="MobiDB-lite"/>
    </source>
</evidence>
<dbReference type="PANTHER" id="PTHR35202:SF5">
    <property type="entry name" value="TRANSMEMBRANE PROTEIN"/>
    <property type="match status" value="1"/>
</dbReference>
<evidence type="ECO:0000313" key="4">
    <source>
        <dbReference type="Proteomes" id="UP000002195"/>
    </source>
</evidence>
<evidence type="ECO:0000313" key="3">
    <source>
        <dbReference type="EMBL" id="EAL72335.1"/>
    </source>
</evidence>
<dbReference type="InterPro" id="IPR040291">
    <property type="entry name" value="DDB_G0287341-like"/>
</dbReference>
<dbReference type="Proteomes" id="UP000002195">
    <property type="component" value="Unassembled WGS sequence"/>
</dbReference>
<keyword evidence="2" id="KW-1133">Transmembrane helix</keyword>
<dbReference type="FunCoup" id="Q55CP3">
    <property type="interactions" value="2"/>
</dbReference>
<accession>Q55CP3</accession>
<feature type="region of interest" description="Disordered" evidence="1">
    <location>
        <begin position="227"/>
        <end position="257"/>
    </location>
</feature>
<evidence type="ECO:0000256" key="2">
    <source>
        <dbReference type="SAM" id="Phobius"/>
    </source>
</evidence>
<dbReference type="eggNOG" id="ENOG502RHD5">
    <property type="taxonomic scope" value="Eukaryota"/>
</dbReference>
<dbReference type="AlphaFoldDB" id="Q55CP3"/>
<sequence length="257" mass="29744">MKMEKEEKKNKKDVYIDHFKYLNITHIIFFSLLVLSWILLIVTFSGTTFWYKYEDEGIKVQWRFNEVRIEVGSDNEYIATYTKYGSHEASIFKACISFTILSFIVVNVLLILILIQIIGATREQKHIDSQILKKSIRFIPIISFFFAFLSILICLGFNKAYEKDCKQSTTCYQSIFDGGFIGSTENKYWGPGVGWITSLIATIFLFFASILSVFNYRNINNNNNNNISNNNNNNNHHHENKNNLHLKGNGEDGANQI</sequence>